<dbReference type="GO" id="GO:0006351">
    <property type="term" value="P:DNA-templated transcription"/>
    <property type="evidence" value="ECO:0007669"/>
    <property type="project" value="InterPro"/>
</dbReference>
<evidence type="ECO:0000256" key="10">
    <source>
        <dbReference type="SAM" id="Coils"/>
    </source>
</evidence>
<keyword evidence="3" id="KW-0479">Metal-binding</keyword>
<evidence type="ECO:0000259" key="13">
    <source>
        <dbReference type="PROSITE" id="PS51119"/>
    </source>
</evidence>
<dbReference type="GO" id="GO:0003714">
    <property type="term" value="F:transcription corepressor activity"/>
    <property type="evidence" value="ECO:0007669"/>
    <property type="project" value="InterPro"/>
</dbReference>
<keyword evidence="7" id="KW-0804">Transcription</keyword>
<evidence type="ECO:0000256" key="4">
    <source>
        <dbReference type="ARBA" id="ARBA00022771"/>
    </source>
</evidence>
<dbReference type="Gene3D" id="1.20.120.1110">
    <property type="entry name" value="TAFH/NHR1 domain"/>
    <property type="match status" value="1"/>
</dbReference>
<dbReference type="Proteomes" id="UP000663845">
    <property type="component" value="Unassembled WGS sequence"/>
</dbReference>
<feature type="domain" description="TAFH" evidence="13">
    <location>
        <begin position="53"/>
        <end position="148"/>
    </location>
</feature>
<comment type="subcellular location">
    <subcellularLocation>
        <location evidence="1">Nucleus</location>
    </subcellularLocation>
</comment>
<dbReference type="InterPro" id="IPR002893">
    <property type="entry name" value="Znf_MYND"/>
</dbReference>
<evidence type="ECO:0000256" key="11">
    <source>
        <dbReference type="SAM" id="MobiDB-lite"/>
    </source>
</evidence>
<dbReference type="FunFam" id="1.20.120.1110:FF:000001">
    <property type="entry name" value="RUNX1 translocation partner 1"/>
    <property type="match status" value="1"/>
</dbReference>
<feature type="region of interest" description="Disordered" evidence="11">
    <location>
        <begin position="491"/>
        <end position="515"/>
    </location>
</feature>
<dbReference type="Pfam" id="PF07531">
    <property type="entry name" value="TAFH"/>
    <property type="match status" value="1"/>
</dbReference>
<dbReference type="SMART" id="SM00549">
    <property type="entry name" value="TAFH"/>
    <property type="match status" value="1"/>
</dbReference>
<dbReference type="PROSITE" id="PS01360">
    <property type="entry name" value="ZF_MYND_1"/>
    <property type="match status" value="1"/>
</dbReference>
<dbReference type="PANTHER" id="PTHR10379">
    <property type="entry name" value="MTG8 ETO EIGHT TWENTY ONE PROTEIN"/>
    <property type="match status" value="1"/>
</dbReference>
<dbReference type="InterPro" id="IPR037249">
    <property type="entry name" value="TAFH/NHR1_dom_sf"/>
</dbReference>
<proteinExistence type="predicted"/>
<keyword evidence="4 9" id="KW-0863">Zinc-finger</keyword>
<dbReference type="PANTHER" id="PTHR10379:SF14">
    <property type="entry name" value="NERVY, ISOFORM D"/>
    <property type="match status" value="1"/>
</dbReference>
<keyword evidence="5" id="KW-0862">Zinc</keyword>
<sequence length="515" mass="59503">MPTDSNERPISSSSSTTVVIPSMSTITSSINNKSLSSNQSRTPPIPTRSNSPSQSLNKLKRFLSTLYHFGSDISNEVGERVRTLILALVNNALSVEEFHSKVQAATNFPLRPFALPFLKSTLPLLQKDLSQLAHHSKQSTSQYLAQNEDLIFLARDVLDKTRDVLDKSNSPSITNFKEQINEKKKRKLSDDTNEFDERPYATKRSSVTINHRSFISSNISNNLLTSTSIRRDIRDKERAFTAYLRQYESDLKDVGNKNKEDEWKNAENMLNYILEMVTKAKRVIFMLQEKDNHLHRLLETCDLEWRRRHADLLTHTEVRISEVRRKAEETVLEIKRQSINDLQKAVLQTEQKSNEILTREREQYQRLNQELKTQTFEEAYAVFNRQEDGPEQCWHCGRKAIETCSGCNIARYCGQYCQHRDWELHQKLCGSDLKRKFSDSSLLYRRSHSKFNINISSNHQKDVTRKNSDATTTPYLDVSSPLIDETITMIKSNDNSDNKSEIEKIEVNTSKSENI</sequence>
<comment type="caution">
    <text evidence="14">The sequence shown here is derived from an EMBL/GenBank/DDBJ whole genome shotgun (WGS) entry which is preliminary data.</text>
</comment>
<keyword evidence="6" id="KW-0805">Transcription regulation</keyword>
<dbReference type="PROSITE" id="PS51119">
    <property type="entry name" value="TAFH"/>
    <property type="match status" value="1"/>
</dbReference>
<gene>
    <name evidence="14" type="ORF">JYZ213_LOCUS35086</name>
</gene>
<evidence type="ECO:0000256" key="8">
    <source>
        <dbReference type="ARBA" id="ARBA00023242"/>
    </source>
</evidence>
<name>A0A815HKC7_9BILA</name>
<dbReference type="EMBL" id="CAJNOG010000757">
    <property type="protein sequence ID" value="CAF1351876.1"/>
    <property type="molecule type" value="Genomic_DNA"/>
</dbReference>
<accession>A0A815HKC7</accession>
<reference evidence="14" key="1">
    <citation type="submission" date="2021-02" db="EMBL/GenBank/DDBJ databases">
        <authorList>
            <person name="Nowell W R."/>
        </authorList>
    </citation>
    <scope>NUCLEOTIDE SEQUENCE</scope>
</reference>
<feature type="region of interest" description="Disordered" evidence="11">
    <location>
        <begin position="29"/>
        <end position="54"/>
    </location>
</feature>
<organism evidence="14 15">
    <name type="scientific">Adineta steineri</name>
    <dbReference type="NCBI Taxonomy" id="433720"/>
    <lineage>
        <taxon>Eukaryota</taxon>
        <taxon>Metazoa</taxon>
        <taxon>Spiralia</taxon>
        <taxon>Gnathifera</taxon>
        <taxon>Rotifera</taxon>
        <taxon>Eurotatoria</taxon>
        <taxon>Bdelloidea</taxon>
        <taxon>Adinetida</taxon>
        <taxon>Adinetidae</taxon>
        <taxon>Adineta</taxon>
    </lineage>
</organism>
<evidence type="ECO:0000256" key="2">
    <source>
        <dbReference type="ARBA" id="ARBA00022491"/>
    </source>
</evidence>
<dbReference type="InterPro" id="IPR003894">
    <property type="entry name" value="TAFH_NHR1"/>
</dbReference>
<evidence type="ECO:0000256" key="9">
    <source>
        <dbReference type="PROSITE-ProRule" id="PRU00134"/>
    </source>
</evidence>
<feature type="coiled-coil region" evidence="10">
    <location>
        <begin position="332"/>
        <end position="377"/>
    </location>
</feature>
<dbReference type="SUPFAM" id="SSF158553">
    <property type="entry name" value="TAFH domain-like"/>
    <property type="match status" value="1"/>
</dbReference>
<keyword evidence="10" id="KW-0175">Coiled coil</keyword>
<dbReference type="PRINTS" id="PR01875">
    <property type="entry name" value="ETOFAMILY"/>
</dbReference>
<evidence type="ECO:0000256" key="1">
    <source>
        <dbReference type="ARBA" id="ARBA00004123"/>
    </source>
</evidence>
<dbReference type="Pfam" id="PF01753">
    <property type="entry name" value="zf-MYND"/>
    <property type="match status" value="1"/>
</dbReference>
<evidence type="ECO:0000256" key="6">
    <source>
        <dbReference type="ARBA" id="ARBA00023015"/>
    </source>
</evidence>
<dbReference type="Gene3D" id="6.10.140.2220">
    <property type="match status" value="1"/>
</dbReference>
<dbReference type="InterPro" id="IPR013289">
    <property type="entry name" value="CBFA2T1/2/3"/>
</dbReference>
<feature type="domain" description="MYND-type" evidence="12">
    <location>
        <begin position="393"/>
        <end position="429"/>
    </location>
</feature>
<dbReference type="SUPFAM" id="SSF144232">
    <property type="entry name" value="HIT/MYND zinc finger-like"/>
    <property type="match status" value="1"/>
</dbReference>
<dbReference type="Gene3D" id="6.10.250.230">
    <property type="match status" value="1"/>
</dbReference>
<evidence type="ECO:0000256" key="5">
    <source>
        <dbReference type="ARBA" id="ARBA00022833"/>
    </source>
</evidence>
<feature type="compositionally biased region" description="Low complexity" evidence="11">
    <location>
        <begin position="29"/>
        <end position="40"/>
    </location>
</feature>
<evidence type="ECO:0000313" key="15">
    <source>
        <dbReference type="Proteomes" id="UP000663845"/>
    </source>
</evidence>
<keyword evidence="2" id="KW-0678">Repressor</keyword>
<feature type="compositionally biased region" description="Basic and acidic residues" evidence="11">
    <location>
        <begin position="494"/>
        <end position="506"/>
    </location>
</feature>
<evidence type="ECO:0000256" key="7">
    <source>
        <dbReference type="ARBA" id="ARBA00023163"/>
    </source>
</evidence>
<evidence type="ECO:0000313" key="14">
    <source>
        <dbReference type="EMBL" id="CAF1351876.1"/>
    </source>
</evidence>
<protein>
    <submittedName>
        <fullName evidence="14">Uncharacterized protein</fullName>
    </submittedName>
</protein>
<dbReference type="PROSITE" id="PS50865">
    <property type="entry name" value="ZF_MYND_2"/>
    <property type="match status" value="1"/>
</dbReference>
<evidence type="ECO:0000256" key="3">
    <source>
        <dbReference type="ARBA" id="ARBA00022723"/>
    </source>
</evidence>
<keyword evidence="8" id="KW-0539">Nucleus</keyword>
<evidence type="ECO:0000259" key="12">
    <source>
        <dbReference type="PROSITE" id="PS50865"/>
    </source>
</evidence>
<dbReference type="AlphaFoldDB" id="A0A815HKC7"/>
<dbReference type="GO" id="GO:0008270">
    <property type="term" value="F:zinc ion binding"/>
    <property type="evidence" value="ECO:0007669"/>
    <property type="project" value="UniProtKB-KW"/>
</dbReference>
<dbReference type="GO" id="GO:0005634">
    <property type="term" value="C:nucleus"/>
    <property type="evidence" value="ECO:0007669"/>
    <property type="project" value="UniProtKB-SubCell"/>
</dbReference>